<dbReference type="AlphaFoldDB" id="T1BZE2"/>
<feature type="non-terminal residue" evidence="1">
    <location>
        <position position="91"/>
    </location>
</feature>
<name>T1BZE2_9ZZZZ</name>
<keyword evidence="1" id="KW-0675">Receptor</keyword>
<feature type="non-terminal residue" evidence="1">
    <location>
        <position position="1"/>
    </location>
</feature>
<accession>T1BZE2</accession>
<comment type="caution">
    <text evidence="1">The sequence shown here is derived from an EMBL/GenBank/DDBJ whole genome shotgun (WGS) entry which is preliminary data.</text>
</comment>
<evidence type="ECO:0000313" key="1">
    <source>
        <dbReference type="EMBL" id="EQD59325.1"/>
    </source>
</evidence>
<dbReference type="EMBL" id="AUZY01005369">
    <property type="protein sequence ID" value="EQD59325.1"/>
    <property type="molecule type" value="Genomic_DNA"/>
</dbReference>
<sequence length="91" mass="10088">FDGFMSGEISPGWFYSVGGFYRTDQIRNPQFPANQGGQLTATLTHDLKHGSIMFYVRDLNDRNQFLTDVPLIVSPNGQNLSSFPGFSPLTG</sequence>
<reference evidence="1" key="2">
    <citation type="journal article" date="2014" name="ISME J.">
        <title>Microbial stratification in low pH oxic and suboxic macroscopic growths along an acid mine drainage.</title>
        <authorList>
            <person name="Mendez-Garcia C."/>
            <person name="Mesa V."/>
            <person name="Sprenger R.R."/>
            <person name="Richter M."/>
            <person name="Diez M.S."/>
            <person name="Solano J."/>
            <person name="Bargiela R."/>
            <person name="Golyshina O.V."/>
            <person name="Manteca A."/>
            <person name="Ramos J.L."/>
            <person name="Gallego J.R."/>
            <person name="Llorente I."/>
            <person name="Martins Dos Santos V.A."/>
            <person name="Jensen O.N."/>
            <person name="Pelaez A.I."/>
            <person name="Sanchez J."/>
            <person name="Ferrer M."/>
        </authorList>
    </citation>
    <scope>NUCLEOTIDE SEQUENCE</scope>
</reference>
<gene>
    <name evidence="1" type="ORF">B1B_08252</name>
</gene>
<proteinExistence type="predicted"/>
<reference evidence="1" key="1">
    <citation type="submission" date="2013-08" db="EMBL/GenBank/DDBJ databases">
        <authorList>
            <person name="Mendez C."/>
            <person name="Richter M."/>
            <person name="Ferrer M."/>
            <person name="Sanchez J."/>
        </authorList>
    </citation>
    <scope>NUCLEOTIDE SEQUENCE</scope>
</reference>
<protein>
    <submittedName>
        <fullName evidence="1">TonB-dependent outer membrane receptor</fullName>
    </submittedName>
</protein>
<organism evidence="1">
    <name type="scientific">mine drainage metagenome</name>
    <dbReference type="NCBI Taxonomy" id="410659"/>
    <lineage>
        <taxon>unclassified sequences</taxon>
        <taxon>metagenomes</taxon>
        <taxon>ecological metagenomes</taxon>
    </lineage>
</organism>